<name>A0A1V4ADJ6_9ACTN</name>
<evidence type="ECO:0000313" key="1">
    <source>
        <dbReference type="EMBL" id="OON82080.1"/>
    </source>
</evidence>
<accession>A0A1V4ADJ6</accession>
<dbReference type="Proteomes" id="UP000190539">
    <property type="component" value="Unassembled WGS sequence"/>
</dbReference>
<evidence type="ECO:0000313" key="2">
    <source>
        <dbReference type="Proteomes" id="UP000190539"/>
    </source>
</evidence>
<organism evidence="1 2">
    <name type="scientific">Streptomyces tsukubensis</name>
    <dbReference type="NCBI Taxonomy" id="83656"/>
    <lineage>
        <taxon>Bacteria</taxon>
        <taxon>Bacillati</taxon>
        <taxon>Actinomycetota</taxon>
        <taxon>Actinomycetes</taxon>
        <taxon>Kitasatosporales</taxon>
        <taxon>Streptomycetaceae</taxon>
        <taxon>Streptomyces</taxon>
    </lineage>
</organism>
<proteinExistence type="predicted"/>
<dbReference type="AlphaFoldDB" id="A0A1V4ADJ6"/>
<reference evidence="1 2" key="1">
    <citation type="submission" date="2017-02" db="EMBL/GenBank/DDBJ databases">
        <title>Draft Genome Sequence of Streptomyces tsukubaensis F601, a Producer of the immunosuppressant tacrolimus FK506.</title>
        <authorList>
            <person name="Zong G."/>
            <person name="Zhong C."/>
            <person name="Fu J."/>
            <person name="Qin R."/>
            <person name="Cao G."/>
        </authorList>
    </citation>
    <scope>NUCLEOTIDE SEQUENCE [LARGE SCALE GENOMIC DNA]</scope>
    <source>
        <strain evidence="1 2">F601</strain>
    </source>
</reference>
<protein>
    <submittedName>
        <fullName evidence="1">Uncharacterized protein</fullName>
    </submittedName>
</protein>
<keyword evidence="2" id="KW-1185">Reference proteome</keyword>
<sequence>MGVEIRSRAPKQQYQHLTQEVIHRYTRLEESLQGIADATGMCRATVRNILEREGVPRRRCGRRPM</sequence>
<dbReference type="EMBL" id="MVFC01000002">
    <property type="protein sequence ID" value="OON82080.1"/>
    <property type="molecule type" value="Genomic_DNA"/>
</dbReference>
<gene>
    <name evidence="1" type="ORF">B1H18_03205</name>
</gene>
<comment type="caution">
    <text evidence="1">The sequence shown here is derived from an EMBL/GenBank/DDBJ whole genome shotgun (WGS) entry which is preliminary data.</text>
</comment>